<dbReference type="InterPro" id="IPR001254">
    <property type="entry name" value="Trypsin_dom"/>
</dbReference>
<dbReference type="Pfam" id="PF00089">
    <property type="entry name" value="Trypsin"/>
    <property type="match status" value="1"/>
</dbReference>
<evidence type="ECO:0000259" key="2">
    <source>
        <dbReference type="Pfam" id="PF00089"/>
    </source>
</evidence>
<dbReference type="InterPro" id="IPR009003">
    <property type="entry name" value="Peptidase_S1_PA"/>
</dbReference>
<dbReference type="SUPFAM" id="SSF50494">
    <property type="entry name" value="Trypsin-like serine proteases"/>
    <property type="match status" value="1"/>
</dbReference>
<dbReference type="EMBL" id="QKWP01000225">
    <property type="protein sequence ID" value="RIB24228.1"/>
    <property type="molecule type" value="Genomic_DNA"/>
</dbReference>
<dbReference type="GO" id="GO:0006508">
    <property type="term" value="P:proteolysis"/>
    <property type="evidence" value="ECO:0007669"/>
    <property type="project" value="InterPro"/>
</dbReference>
<dbReference type="InterPro" id="IPR043504">
    <property type="entry name" value="Peptidase_S1_PA_chymotrypsin"/>
</dbReference>
<dbReference type="AlphaFoldDB" id="A0A397VQL5"/>
<name>A0A397VQL5_9GLOM</name>
<dbReference type="GO" id="GO:0004252">
    <property type="term" value="F:serine-type endopeptidase activity"/>
    <property type="evidence" value="ECO:0007669"/>
    <property type="project" value="InterPro"/>
</dbReference>
<protein>
    <recommendedName>
        <fullName evidence="2">Peptidase S1 domain-containing protein</fullName>
    </recommendedName>
</protein>
<evidence type="ECO:0000313" key="3">
    <source>
        <dbReference type="EMBL" id="RIB24228.1"/>
    </source>
</evidence>
<comment type="caution">
    <text evidence="3">The sequence shown here is derived from an EMBL/GenBank/DDBJ whole genome shotgun (WGS) entry which is preliminary data.</text>
</comment>
<dbReference type="Proteomes" id="UP000266673">
    <property type="component" value="Unassembled WGS sequence"/>
</dbReference>
<sequence>MKGIYILINQILFVFMLSNFFMVHSLQLEPLAKLWNIDDEQIPEYLNIEKNLSTIDGILKSYLDNDNFGGTYINVIQRKVFINTLNETAAEQIKNRPEIRPYVNSLNFSIASNSTAKLNSGIKDILNLAKRYNPADCLGYTDAKVNNIVIATCVEDRNNTRNAAFLNATKIYYPIYIYYICIPEKNNNTISQNNMKFESRNGIVDYILAGDGLNIYERTTRNSTKCSVGFWAKNRLNPNFNFIATAGHCFRQNAFYYLLPWNSTNENFKYYVGEMIIYYQSPIDFGLISISSNSNVTPVANIRNTDSKKYAQLQIKDNIVVSSNGAHLCISGLRSHVKCGYVKALSGFASTVDEKEFIENLFVVSMYIIEGDSGGPIFSYNQDLIYASLNGILLGSFDYDINGDINNAIIQVQPIDFILNNTAIKVVTVT</sequence>
<dbReference type="CDD" id="cd21112">
    <property type="entry name" value="alphaLP-like"/>
    <property type="match status" value="1"/>
</dbReference>
<feature type="transmembrane region" description="Helical" evidence="1">
    <location>
        <begin position="7"/>
        <end position="26"/>
    </location>
</feature>
<dbReference type="OrthoDB" id="2345133at2759"/>
<keyword evidence="1" id="KW-1133">Transmembrane helix</keyword>
<evidence type="ECO:0000256" key="1">
    <source>
        <dbReference type="SAM" id="Phobius"/>
    </source>
</evidence>
<evidence type="ECO:0000313" key="4">
    <source>
        <dbReference type="Proteomes" id="UP000266673"/>
    </source>
</evidence>
<gene>
    <name evidence="3" type="ORF">C2G38_2032057</name>
</gene>
<organism evidence="3 4">
    <name type="scientific">Gigaspora rosea</name>
    <dbReference type="NCBI Taxonomy" id="44941"/>
    <lineage>
        <taxon>Eukaryota</taxon>
        <taxon>Fungi</taxon>
        <taxon>Fungi incertae sedis</taxon>
        <taxon>Mucoromycota</taxon>
        <taxon>Glomeromycotina</taxon>
        <taxon>Glomeromycetes</taxon>
        <taxon>Diversisporales</taxon>
        <taxon>Gigasporaceae</taxon>
        <taxon>Gigaspora</taxon>
    </lineage>
</organism>
<feature type="domain" description="Peptidase S1" evidence="2">
    <location>
        <begin position="238"/>
        <end position="393"/>
    </location>
</feature>
<reference evidence="3 4" key="1">
    <citation type="submission" date="2018-06" db="EMBL/GenBank/DDBJ databases">
        <title>Comparative genomics reveals the genomic features of Rhizophagus irregularis, R. cerebriforme, R. diaphanum and Gigaspora rosea, and their symbiotic lifestyle signature.</title>
        <authorList>
            <person name="Morin E."/>
            <person name="San Clemente H."/>
            <person name="Chen E.C.H."/>
            <person name="De La Providencia I."/>
            <person name="Hainaut M."/>
            <person name="Kuo A."/>
            <person name="Kohler A."/>
            <person name="Murat C."/>
            <person name="Tang N."/>
            <person name="Roy S."/>
            <person name="Loubradou J."/>
            <person name="Henrissat B."/>
            <person name="Grigoriev I.V."/>
            <person name="Corradi N."/>
            <person name="Roux C."/>
            <person name="Martin F.M."/>
        </authorList>
    </citation>
    <scope>NUCLEOTIDE SEQUENCE [LARGE SCALE GENOMIC DNA]</scope>
    <source>
        <strain evidence="3 4">DAOM 194757</strain>
    </source>
</reference>
<accession>A0A397VQL5</accession>
<proteinExistence type="predicted"/>
<keyword evidence="1" id="KW-0472">Membrane</keyword>
<dbReference type="Gene3D" id="2.40.10.10">
    <property type="entry name" value="Trypsin-like serine proteases"/>
    <property type="match status" value="2"/>
</dbReference>
<keyword evidence="4" id="KW-1185">Reference proteome</keyword>
<keyword evidence="1" id="KW-0812">Transmembrane</keyword>